<proteinExistence type="inferred from homology"/>
<dbReference type="AlphaFoldDB" id="A0A1T5LN26"/>
<evidence type="ECO:0000256" key="3">
    <source>
        <dbReference type="RuleBase" id="RU003694"/>
    </source>
</evidence>
<dbReference type="Pfam" id="PF00109">
    <property type="entry name" value="ketoacyl-synt"/>
    <property type="match status" value="1"/>
</dbReference>
<dbReference type="Proteomes" id="UP000190961">
    <property type="component" value="Unassembled WGS sequence"/>
</dbReference>
<dbReference type="PANTHER" id="PTHR11712:SF336">
    <property type="entry name" value="3-OXOACYL-[ACYL-CARRIER-PROTEIN] SYNTHASE, MITOCHONDRIAL"/>
    <property type="match status" value="1"/>
</dbReference>
<dbReference type="STRING" id="688867.SAMN05660236_3557"/>
<reference evidence="5 6" key="1">
    <citation type="submission" date="2017-02" db="EMBL/GenBank/DDBJ databases">
        <authorList>
            <person name="Peterson S.W."/>
        </authorList>
    </citation>
    <scope>NUCLEOTIDE SEQUENCE [LARGE SCALE GENOMIC DNA]</scope>
    <source>
        <strain evidence="5 6">DSM 25262</strain>
    </source>
</reference>
<dbReference type="InterPro" id="IPR016039">
    <property type="entry name" value="Thiolase-like"/>
</dbReference>
<protein>
    <submittedName>
        <fullName evidence="5">3-oxoacyl-[acyl-carrier-protein] synthase-1</fullName>
    </submittedName>
</protein>
<dbReference type="Gene3D" id="3.40.47.10">
    <property type="match status" value="1"/>
</dbReference>
<dbReference type="InterPro" id="IPR000794">
    <property type="entry name" value="Beta-ketoacyl_synthase"/>
</dbReference>
<keyword evidence="2 3" id="KW-0808">Transferase</keyword>
<dbReference type="SMART" id="SM00825">
    <property type="entry name" value="PKS_KS"/>
    <property type="match status" value="1"/>
</dbReference>
<dbReference type="InterPro" id="IPR014030">
    <property type="entry name" value="Ketoacyl_synth_N"/>
</dbReference>
<organism evidence="5 6">
    <name type="scientific">Ohtaekwangia koreensis</name>
    <dbReference type="NCBI Taxonomy" id="688867"/>
    <lineage>
        <taxon>Bacteria</taxon>
        <taxon>Pseudomonadati</taxon>
        <taxon>Bacteroidota</taxon>
        <taxon>Cytophagia</taxon>
        <taxon>Cytophagales</taxon>
        <taxon>Fulvivirgaceae</taxon>
        <taxon>Ohtaekwangia</taxon>
    </lineage>
</organism>
<dbReference type="InterPro" id="IPR014031">
    <property type="entry name" value="Ketoacyl_synth_C"/>
</dbReference>
<keyword evidence="6" id="KW-1185">Reference proteome</keyword>
<dbReference type="InterPro" id="IPR020841">
    <property type="entry name" value="PKS_Beta-ketoAc_synthase_dom"/>
</dbReference>
<dbReference type="Pfam" id="PF02801">
    <property type="entry name" value="Ketoacyl-synt_C"/>
    <property type="match status" value="1"/>
</dbReference>
<sequence length="402" mass="43574">MSQRVFITGYGIITSLGKNATENLHALVHRKAGYGELSVLDTIHRTTLPACEVKIHDQQLYTSVGVTADIGFTRTTLLGLMALQEAIKMAGLSEEEVKSSGLLSATTNGGIREFEKYYYELMDPEQRGDFVRFTDTANPGEHCERMADFIGIKKYIGTISTACSSSANTLMQGAQLIKYKKLDRVICGGAEALSKFTINGFNSLMILDPEHCRPFDSTRKGLNLGEGAAYIVLESEEAIARSGKTPIAELKGYGNANDAFHQTASSPDGKGAFLAMEQALSMAGISPEEVDYINAHGTATENNDLSEGLGIQRLFGEQVPDFSSTKPYTGHTLAAAGSVEAIYCLMALQQQKVWPNLNFKNQMPELSITPVQQLKENKVLRNVLSNSFGFGGNTSSLLLVSV</sequence>
<evidence type="ECO:0000259" key="4">
    <source>
        <dbReference type="PROSITE" id="PS52004"/>
    </source>
</evidence>
<evidence type="ECO:0000256" key="2">
    <source>
        <dbReference type="ARBA" id="ARBA00022679"/>
    </source>
</evidence>
<comment type="similarity">
    <text evidence="1 3">Belongs to the thiolase-like superfamily. Beta-ketoacyl-ACP synthases family.</text>
</comment>
<dbReference type="SUPFAM" id="SSF53901">
    <property type="entry name" value="Thiolase-like"/>
    <property type="match status" value="2"/>
</dbReference>
<evidence type="ECO:0000313" key="6">
    <source>
        <dbReference type="Proteomes" id="UP000190961"/>
    </source>
</evidence>
<dbReference type="GO" id="GO:0006633">
    <property type="term" value="P:fatty acid biosynthetic process"/>
    <property type="evidence" value="ECO:0007669"/>
    <property type="project" value="TreeGrafter"/>
</dbReference>
<evidence type="ECO:0000256" key="1">
    <source>
        <dbReference type="ARBA" id="ARBA00008467"/>
    </source>
</evidence>
<dbReference type="PANTHER" id="PTHR11712">
    <property type="entry name" value="POLYKETIDE SYNTHASE-RELATED"/>
    <property type="match status" value="1"/>
</dbReference>
<dbReference type="CDD" id="cd00834">
    <property type="entry name" value="KAS_I_II"/>
    <property type="match status" value="1"/>
</dbReference>
<dbReference type="OrthoDB" id="9808669at2"/>
<dbReference type="GO" id="GO:0005829">
    <property type="term" value="C:cytosol"/>
    <property type="evidence" value="ECO:0007669"/>
    <property type="project" value="TreeGrafter"/>
</dbReference>
<evidence type="ECO:0000313" key="5">
    <source>
        <dbReference type="EMBL" id="SKC77324.1"/>
    </source>
</evidence>
<gene>
    <name evidence="5" type="ORF">SAMN05660236_3557</name>
</gene>
<dbReference type="GO" id="GO:0004315">
    <property type="term" value="F:3-oxoacyl-[acyl-carrier-protein] synthase activity"/>
    <property type="evidence" value="ECO:0007669"/>
    <property type="project" value="TreeGrafter"/>
</dbReference>
<name>A0A1T5LN26_9BACT</name>
<dbReference type="PROSITE" id="PS52004">
    <property type="entry name" value="KS3_2"/>
    <property type="match status" value="1"/>
</dbReference>
<accession>A0A1T5LN26</accession>
<feature type="domain" description="Ketosynthase family 3 (KS3)" evidence="4">
    <location>
        <begin position="2"/>
        <end position="401"/>
    </location>
</feature>
<dbReference type="RefSeq" id="WP_079688069.1">
    <property type="nucleotide sequence ID" value="NZ_FUZU01000002.1"/>
</dbReference>
<dbReference type="EMBL" id="FUZU01000002">
    <property type="protein sequence ID" value="SKC77324.1"/>
    <property type="molecule type" value="Genomic_DNA"/>
</dbReference>